<evidence type="ECO:0000313" key="10">
    <source>
        <dbReference type="EMBL" id="MEC4265340.1"/>
    </source>
</evidence>
<dbReference type="Pfam" id="PF00800">
    <property type="entry name" value="PDT"/>
    <property type="match status" value="1"/>
</dbReference>
<evidence type="ECO:0000256" key="3">
    <source>
        <dbReference type="ARBA" id="ARBA00022605"/>
    </source>
</evidence>
<reference evidence="10 11" key="1">
    <citation type="submission" date="2024-01" db="EMBL/GenBank/DDBJ databases">
        <title>The strains designed SYSU M86414 and SYSU M84420 isolated from the marine sediment in San Sha City (Hainan Province, China).</title>
        <authorList>
            <person name="Guo D."/>
        </authorList>
    </citation>
    <scope>NUCLEOTIDE SEQUENCE [LARGE SCALE GENOMIC DNA]</scope>
    <source>
        <strain evidence="10 11">SYSU M84420</strain>
    </source>
</reference>
<comment type="catalytic activity">
    <reaction evidence="7">
        <text>prephenate + H(+) = 3-phenylpyruvate + CO2 + H2O</text>
        <dbReference type="Rhea" id="RHEA:21648"/>
        <dbReference type="ChEBI" id="CHEBI:15377"/>
        <dbReference type="ChEBI" id="CHEBI:15378"/>
        <dbReference type="ChEBI" id="CHEBI:16526"/>
        <dbReference type="ChEBI" id="CHEBI:18005"/>
        <dbReference type="ChEBI" id="CHEBI:29934"/>
        <dbReference type="EC" id="4.2.1.51"/>
    </reaction>
</comment>
<dbReference type="Proteomes" id="UP001355298">
    <property type="component" value="Unassembled WGS sequence"/>
</dbReference>
<evidence type="ECO:0000259" key="9">
    <source>
        <dbReference type="PROSITE" id="PS51671"/>
    </source>
</evidence>
<evidence type="ECO:0000313" key="11">
    <source>
        <dbReference type="Proteomes" id="UP001355298"/>
    </source>
</evidence>
<comment type="caution">
    <text evidence="10">The sequence shown here is derived from an EMBL/GenBank/DDBJ whole genome shotgun (WGS) entry which is preliminary data.</text>
</comment>
<feature type="domain" description="Prephenate dehydratase" evidence="8">
    <location>
        <begin position="5"/>
        <end position="182"/>
    </location>
</feature>
<evidence type="ECO:0000256" key="4">
    <source>
        <dbReference type="ARBA" id="ARBA00023141"/>
    </source>
</evidence>
<dbReference type="InterPro" id="IPR002912">
    <property type="entry name" value="ACT_dom"/>
</dbReference>
<protein>
    <recommendedName>
        <fullName evidence="2">prephenate dehydratase</fullName>
        <ecNumber evidence="2">4.2.1.51</ecNumber>
    </recommendedName>
</protein>
<dbReference type="Gene3D" id="3.40.190.10">
    <property type="entry name" value="Periplasmic binding protein-like II"/>
    <property type="match status" value="2"/>
</dbReference>
<dbReference type="EMBL" id="JAYMGW010000005">
    <property type="protein sequence ID" value="MEC4265340.1"/>
    <property type="molecule type" value="Genomic_DNA"/>
</dbReference>
<dbReference type="PROSITE" id="PS51671">
    <property type="entry name" value="ACT"/>
    <property type="match status" value="1"/>
</dbReference>
<dbReference type="InterPro" id="IPR045865">
    <property type="entry name" value="ACT-like_dom_sf"/>
</dbReference>
<evidence type="ECO:0000256" key="5">
    <source>
        <dbReference type="ARBA" id="ARBA00023222"/>
    </source>
</evidence>
<evidence type="ECO:0000256" key="1">
    <source>
        <dbReference type="ARBA" id="ARBA00004741"/>
    </source>
</evidence>
<gene>
    <name evidence="10" type="ORF">VOP03_08285</name>
</gene>
<dbReference type="PROSITE" id="PS51171">
    <property type="entry name" value="PREPHENATE_DEHYDR_3"/>
    <property type="match status" value="1"/>
</dbReference>
<proteinExistence type="predicted"/>
<keyword evidence="4" id="KW-0057">Aromatic amino acid biosynthesis</keyword>
<feature type="domain" description="ACT" evidence="9">
    <location>
        <begin position="196"/>
        <end position="276"/>
    </location>
</feature>
<comment type="pathway">
    <text evidence="1">Amino-acid biosynthesis; L-phenylalanine biosynthesis; phenylpyruvate from prephenate: step 1/1.</text>
</comment>
<evidence type="ECO:0000259" key="8">
    <source>
        <dbReference type="PROSITE" id="PS51171"/>
    </source>
</evidence>
<name>A0ABU6IQZ1_9FLAO</name>
<keyword evidence="3" id="KW-0028">Amino-acid biosynthesis</keyword>
<organism evidence="10 11">
    <name type="scientific">Flagellimonas halotolerans</name>
    <dbReference type="NCBI Taxonomy" id="3112164"/>
    <lineage>
        <taxon>Bacteria</taxon>
        <taxon>Pseudomonadati</taxon>
        <taxon>Bacteroidota</taxon>
        <taxon>Flavobacteriia</taxon>
        <taxon>Flavobacteriales</taxon>
        <taxon>Flavobacteriaceae</taxon>
        <taxon>Flagellimonas</taxon>
    </lineage>
</organism>
<evidence type="ECO:0000256" key="2">
    <source>
        <dbReference type="ARBA" id="ARBA00013147"/>
    </source>
</evidence>
<keyword evidence="11" id="KW-1185">Reference proteome</keyword>
<dbReference type="InterPro" id="IPR001086">
    <property type="entry name" value="Preph_deHydtase"/>
</dbReference>
<dbReference type="Gene3D" id="3.30.70.260">
    <property type="match status" value="1"/>
</dbReference>
<evidence type="ECO:0000256" key="7">
    <source>
        <dbReference type="ARBA" id="ARBA00047848"/>
    </source>
</evidence>
<sequence length="276" mass="31209">MELIKVAIQGIKGSNHHQVATDFFGDDIELLECNSFDAVVDNLLIGTADKGIMAIENSIAGSIIPNYNLVYHNNIHVIGEHYLNIHHNLMVMKGKSFDDVQEVHSHPMALLQCKEFFKAHPQIKLVESVDTAETAKRIKDENLEHIGAIAPKMAADLYDLDIIADNIQTIVNNSTRFIILKKQNKVLPEEEINKASLRFITDHKRGSLATVLNVMSDCNMNLTKIQSLPVIETPWKYAFFVDVTFDKYEHFAKTKSLMQIMAEDFKVLGEYKNALL</sequence>
<evidence type="ECO:0000256" key="6">
    <source>
        <dbReference type="ARBA" id="ARBA00023239"/>
    </source>
</evidence>
<keyword evidence="6" id="KW-0456">Lyase</keyword>
<dbReference type="SUPFAM" id="SSF55021">
    <property type="entry name" value="ACT-like"/>
    <property type="match status" value="1"/>
</dbReference>
<accession>A0ABU6IQZ1</accession>
<dbReference type="CDD" id="cd13631">
    <property type="entry name" value="PBP2_Ct-PDT_like"/>
    <property type="match status" value="1"/>
</dbReference>
<dbReference type="SUPFAM" id="SSF53850">
    <property type="entry name" value="Periplasmic binding protein-like II"/>
    <property type="match status" value="1"/>
</dbReference>
<dbReference type="PANTHER" id="PTHR21022:SF19">
    <property type="entry name" value="PREPHENATE DEHYDRATASE-RELATED"/>
    <property type="match status" value="1"/>
</dbReference>
<dbReference type="CDD" id="cd04905">
    <property type="entry name" value="ACT_CM-PDT"/>
    <property type="match status" value="1"/>
</dbReference>
<dbReference type="EC" id="4.2.1.51" evidence="2"/>
<dbReference type="PANTHER" id="PTHR21022">
    <property type="entry name" value="PREPHENATE DEHYDRATASE P PROTEIN"/>
    <property type="match status" value="1"/>
</dbReference>
<keyword evidence="5" id="KW-0584">Phenylalanine biosynthesis</keyword>
<dbReference type="RefSeq" id="WP_326278343.1">
    <property type="nucleotide sequence ID" value="NZ_JAYKYV010000005.1"/>
</dbReference>